<sequence>MSDKPVYIIAAMGAGSAVGFPFGLIAATYVLPIAVGDGWATIVGALLGAAMTSAAALYVVHRQDKLSRKAKREEQFHNILDAIEWLEDIFTDYEEVHSTDYWQNLSQTDGIMRDGSKELLGYASKCKRQIQYLAIDLSSVLEELTELTLPDSIPITIRRIFKDSLKPVRLIINDWETLKPLTLVKEESYHRFFNTTYDIAVSIIPAEIWEFRMQTKFLRAEILRLIEQSPLEPTSRPRS</sequence>
<evidence type="ECO:0000313" key="2">
    <source>
        <dbReference type="EMBL" id="RCK21090.1"/>
    </source>
</evidence>
<dbReference type="AlphaFoldDB" id="A0A367VA06"/>
<gene>
    <name evidence="2" type="ORF">TH6_15115</name>
</gene>
<dbReference type="Proteomes" id="UP000253061">
    <property type="component" value="Unassembled WGS sequence"/>
</dbReference>
<keyword evidence="1" id="KW-0472">Membrane</keyword>
<feature type="transmembrane region" description="Helical" evidence="1">
    <location>
        <begin position="7"/>
        <end position="32"/>
    </location>
</feature>
<protein>
    <submittedName>
        <fullName evidence="2">Uncharacterized protein</fullName>
    </submittedName>
</protein>
<comment type="caution">
    <text evidence="2">The sequence shown here is derived from an EMBL/GenBank/DDBJ whole genome shotgun (WGS) entry which is preliminary data.</text>
</comment>
<dbReference type="RefSeq" id="WP_062954031.1">
    <property type="nucleotide sequence ID" value="NZ_JPWB01000006.1"/>
</dbReference>
<organism evidence="2 3">
    <name type="scientific">Thalassospira profundimaris</name>
    <dbReference type="NCBI Taxonomy" id="502049"/>
    <lineage>
        <taxon>Bacteria</taxon>
        <taxon>Pseudomonadati</taxon>
        <taxon>Pseudomonadota</taxon>
        <taxon>Alphaproteobacteria</taxon>
        <taxon>Rhodospirillales</taxon>
        <taxon>Thalassospiraceae</taxon>
        <taxon>Thalassospira</taxon>
    </lineage>
</organism>
<reference evidence="2 3" key="1">
    <citation type="submission" date="2014-07" db="EMBL/GenBank/DDBJ databases">
        <title>Draft genome sequence of Thalassospira profundimaris R8-17.</title>
        <authorList>
            <person name="Lai Q."/>
            <person name="Shao Z."/>
        </authorList>
    </citation>
    <scope>NUCLEOTIDE SEQUENCE [LARGE SCALE GENOMIC DNA]</scope>
    <source>
        <strain evidence="2 3">R8-17</strain>
    </source>
</reference>
<proteinExistence type="predicted"/>
<keyword evidence="1" id="KW-1133">Transmembrane helix</keyword>
<feature type="transmembrane region" description="Helical" evidence="1">
    <location>
        <begin position="38"/>
        <end position="60"/>
    </location>
</feature>
<keyword evidence="1" id="KW-0812">Transmembrane</keyword>
<accession>A0A367VA06</accession>
<name>A0A367VA06_9PROT</name>
<evidence type="ECO:0000256" key="1">
    <source>
        <dbReference type="SAM" id="Phobius"/>
    </source>
</evidence>
<evidence type="ECO:0000313" key="3">
    <source>
        <dbReference type="Proteomes" id="UP000253061"/>
    </source>
</evidence>
<dbReference type="EMBL" id="JPWB01000006">
    <property type="protein sequence ID" value="RCK21090.1"/>
    <property type="molecule type" value="Genomic_DNA"/>
</dbReference>